<dbReference type="PRINTS" id="PR00081">
    <property type="entry name" value="GDHRDH"/>
</dbReference>
<dbReference type="InterPro" id="IPR057326">
    <property type="entry name" value="KR_dom"/>
</dbReference>
<dbReference type="EMBL" id="BMNT01000004">
    <property type="protein sequence ID" value="GGK69454.1"/>
    <property type="molecule type" value="Genomic_DNA"/>
</dbReference>
<evidence type="ECO:0000256" key="3">
    <source>
        <dbReference type="RuleBase" id="RU000363"/>
    </source>
</evidence>
<organism evidence="5 6">
    <name type="scientific">Sphaerisporangium melleum</name>
    <dbReference type="NCBI Taxonomy" id="321316"/>
    <lineage>
        <taxon>Bacteria</taxon>
        <taxon>Bacillati</taxon>
        <taxon>Actinomycetota</taxon>
        <taxon>Actinomycetes</taxon>
        <taxon>Streptosporangiales</taxon>
        <taxon>Streptosporangiaceae</taxon>
        <taxon>Sphaerisporangium</taxon>
    </lineage>
</organism>
<dbReference type="Pfam" id="PF00106">
    <property type="entry name" value="adh_short"/>
    <property type="match status" value="1"/>
</dbReference>
<evidence type="ECO:0000313" key="6">
    <source>
        <dbReference type="Proteomes" id="UP000645217"/>
    </source>
</evidence>
<comment type="caution">
    <text evidence="5">The sequence shown here is derived from an EMBL/GenBank/DDBJ whole genome shotgun (WGS) entry which is preliminary data.</text>
</comment>
<dbReference type="Proteomes" id="UP000645217">
    <property type="component" value="Unassembled WGS sequence"/>
</dbReference>
<dbReference type="SMART" id="SM00822">
    <property type="entry name" value="PKS_KR"/>
    <property type="match status" value="1"/>
</dbReference>
<dbReference type="GO" id="GO:0016616">
    <property type="term" value="F:oxidoreductase activity, acting on the CH-OH group of donors, NAD or NADP as acceptor"/>
    <property type="evidence" value="ECO:0007669"/>
    <property type="project" value="UniProtKB-ARBA"/>
</dbReference>
<dbReference type="Gene3D" id="3.40.50.720">
    <property type="entry name" value="NAD(P)-binding Rossmann-like Domain"/>
    <property type="match status" value="1"/>
</dbReference>
<evidence type="ECO:0000256" key="1">
    <source>
        <dbReference type="ARBA" id="ARBA00006484"/>
    </source>
</evidence>
<dbReference type="FunFam" id="3.40.50.720:FF:000047">
    <property type="entry name" value="NADP-dependent L-serine/L-allo-threonine dehydrogenase"/>
    <property type="match status" value="1"/>
</dbReference>
<reference evidence="5" key="2">
    <citation type="submission" date="2020-09" db="EMBL/GenBank/DDBJ databases">
        <authorList>
            <person name="Sun Q."/>
            <person name="Ohkuma M."/>
        </authorList>
    </citation>
    <scope>NUCLEOTIDE SEQUENCE</scope>
    <source>
        <strain evidence="5">JCM 13064</strain>
    </source>
</reference>
<dbReference type="PANTHER" id="PTHR43115:SF4">
    <property type="entry name" value="DEHYDROGENASE_REDUCTASE SDR FAMILY MEMBER 11"/>
    <property type="match status" value="1"/>
</dbReference>
<dbReference type="CDD" id="cd05233">
    <property type="entry name" value="SDR_c"/>
    <property type="match status" value="1"/>
</dbReference>
<gene>
    <name evidence="5" type="ORF">GCM10007964_10550</name>
</gene>
<name>A0A917QUG4_9ACTN</name>
<dbReference type="RefSeq" id="WP_189161768.1">
    <property type="nucleotide sequence ID" value="NZ_BMNT01000004.1"/>
</dbReference>
<dbReference type="InterPro" id="IPR020904">
    <property type="entry name" value="Sc_DH/Rdtase_CS"/>
</dbReference>
<keyword evidence="6" id="KW-1185">Reference proteome</keyword>
<sequence length="249" mass="26109">MSSTTVPASSGKIVLITGASSGIGAATARRLAADGHHVVLGARRVDRLKTLADEIHAAGGSADHQELDVTSLESVRAFVEAAHQRHDRIDVMVNNAGVMLLSLMEKTLVDEWNQMIDVNLRGTLHGIAAVLPIMRAQGAGHIVNISSTAGVRAEPTAAVYCATKFAVRALAESLRQEVGDVRVTTVSPGFTESELTQHGADEEMRAAAHAAAQQLGIPASAIAAAISYAIAQQDEVDVSEIVVRPTAQR</sequence>
<evidence type="ECO:0000256" key="2">
    <source>
        <dbReference type="ARBA" id="ARBA00023002"/>
    </source>
</evidence>
<dbReference type="SUPFAM" id="SSF51735">
    <property type="entry name" value="NAD(P)-binding Rossmann-fold domains"/>
    <property type="match status" value="1"/>
</dbReference>
<dbReference type="PROSITE" id="PS00061">
    <property type="entry name" value="ADH_SHORT"/>
    <property type="match status" value="1"/>
</dbReference>
<protein>
    <submittedName>
        <fullName evidence="5">Oxidoreductase</fullName>
    </submittedName>
</protein>
<evidence type="ECO:0000259" key="4">
    <source>
        <dbReference type="SMART" id="SM00822"/>
    </source>
</evidence>
<feature type="domain" description="Ketoreductase" evidence="4">
    <location>
        <begin position="12"/>
        <end position="193"/>
    </location>
</feature>
<dbReference type="AlphaFoldDB" id="A0A917QUG4"/>
<comment type="similarity">
    <text evidence="1 3">Belongs to the short-chain dehydrogenases/reductases (SDR) family.</text>
</comment>
<keyword evidence="2" id="KW-0560">Oxidoreductase</keyword>
<evidence type="ECO:0000313" key="5">
    <source>
        <dbReference type="EMBL" id="GGK69454.1"/>
    </source>
</evidence>
<proteinExistence type="inferred from homology"/>
<dbReference type="PANTHER" id="PTHR43115">
    <property type="entry name" value="DEHYDROGENASE/REDUCTASE SDR FAMILY MEMBER 11"/>
    <property type="match status" value="1"/>
</dbReference>
<dbReference type="InterPro" id="IPR036291">
    <property type="entry name" value="NAD(P)-bd_dom_sf"/>
</dbReference>
<accession>A0A917QUG4</accession>
<dbReference type="PRINTS" id="PR00080">
    <property type="entry name" value="SDRFAMILY"/>
</dbReference>
<dbReference type="InterPro" id="IPR002347">
    <property type="entry name" value="SDR_fam"/>
</dbReference>
<reference evidence="5" key="1">
    <citation type="journal article" date="2014" name="Int. J. Syst. Evol. Microbiol.">
        <title>Complete genome sequence of Corynebacterium casei LMG S-19264T (=DSM 44701T), isolated from a smear-ripened cheese.</title>
        <authorList>
            <consortium name="US DOE Joint Genome Institute (JGI-PGF)"/>
            <person name="Walter F."/>
            <person name="Albersmeier A."/>
            <person name="Kalinowski J."/>
            <person name="Ruckert C."/>
        </authorList>
    </citation>
    <scope>NUCLEOTIDE SEQUENCE</scope>
    <source>
        <strain evidence="5">JCM 13064</strain>
    </source>
</reference>